<reference evidence="2 3" key="1">
    <citation type="journal article" date="2016" name="Sci. Rep.">
        <title>Draft genome sequencing and secretome analysis of fungal phytopathogen Ascochyta rabiei provides insight into the necrotrophic effector repertoire.</title>
        <authorList>
            <person name="Verma S."/>
            <person name="Gazara R.K."/>
            <person name="Nizam S."/>
            <person name="Parween S."/>
            <person name="Chattopadhyay D."/>
            <person name="Verma P.K."/>
        </authorList>
    </citation>
    <scope>NUCLEOTIDE SEQUENCE [LARGE SCALE GENOMIC DNA]</scope>
    <source>
        <strain evidence="2 3">ArDII</strain>
    </source>
</reference>
<feature type="compositionally biased region" description="Basic and acidic residues" evidence="1">
    <location>
        <begin position="173"/>
        <end position="186"/>
    </location>
</feature>
<dbReference type="EMBL" id="JYNV01000103">
    <property type="protein sequence ID" value="KZM26652.1"/>
    <property type="molecule type" value="Genomic_DNA"/>
</dbReference>
<feature type="compositionally biased region" description="Basic and acidic residues" evidence="1">
    <location>
        <begin position="284"/>
        <end position="296"/>
    </location>
</feature>
<sequence length="332" mass="35100">MSISAYAPINQFSRDDPPSPPKPPPNSPKNKALDRSQSLTNSFNYVTEDTTTELEGEGYPSPSPVGPSLLPHAKPIENLEAVDAFLKAMELQPGCNYSSPLPSPSPSVRSEELFSAIDQLLKVIRLKLGGKDHLSPAYSRTPPSPSTGPCDCVEGEGLSRLLPALAPLPPHPVLRDYTIDTQRLQRGDSPPPPPPPSPKARPQDGEGSSSPCPSGPPSSPCNKLGRSPSPPPPPPPSPKSKPGDDIDGRDSPSPPPSNPPPSPRNHKFGRGDFPPPPPPPSPKAKPDENLDNDFGRGDSPPPPPPPSPKARSEGDLDPYTPPPSPPSEYTLL</sequence>
<feature type="compositionally biased region" description="Pro residues" evidence="1">
    <location>
        <begin position="299"/>
        <end position="308"/>
    </location>
</feature>
<name>A0A163JXB8_DIDRA</name>
<feature type="compositionally biased region" description="Pro residues" evidence="1">
    <location>
        <begin position="228"/>
        <end position="239"/>
    </location>
</feature>
<evidence type="ECO:0000313" key="3">
    <source>
        <dbReference type="Proteomes" id="UP000076837"/>
    </source>
</evidence>
<protein>
    <submittedName>
        <fullName evidence="2">Uncharacterized protein</fullName>
    </submittedName>
</protein>
<dbReference type="AlphaFoldDB" id="A0A163JXB8"/>
<feature type="compositionally biased region" description="Basic and acidic residues" evidence="1">
    <location>
        <begin position="241"/>
        <end position="250"/>
    </location>
</feature>
<organism evidence="2 3">
    <name type="scientific">Didymella rabiei</name>
    <name type="common">Chickpea ascochyta blight fungus</name>
    <name type="synonym">Mycosphaerella rabiei</name>
    <dbReference type="NCBI Taxonomy" id="5454"/>
    <lineage>
        <taxon>Eukaryota</taxon>
        <taxon>Fungi</taxon>
        <taxon>Dikarya</taxon>
        <taxon>Ascomycota</taxon>
        <taxon>Pezizomycotina</taxon>
        <taxon>Dothideomycetes</taxon>
        <taxon>Pleosporomycetidae</taxon>
        <taxon>Pleosporales</taxon>
        <taxon>Pleosporineae</taxon>
        <taxon>Didymellaceae</taxon>
        <taxon>Ascochyta</taxon>
    </lineage>
</organism>
<evidence type="ECO:0000313" key="2">
    <source>
        <dbReference type="EMBL" id="KZM26652.1"/>
    </source>
</evidence>
<accession>A0A163JXB8</accession>
<feature type="region of interest" description="Disordered" evidence="1">
    <location>
        <begin position="132"/>
        <end position="332"/>
    </location>
</feature>
<keyword evidence="3" id="KW-1185">Reference proteome</keyword>
<dbReference type="Proteomes" id="UP000076837">
    <property type="component" value="Unassembled WGS sequence"/>
</dbReference>
<proteinExistence type="predicted"/>
<feature type="compositionally biased region" description="Pro residues" evidence="1">
    <location>
        <begin position="252"/>
        <end position="263"/>
    </location>
</feature>
<feature type="region of interest" description="Disordered" evidence="1">
    <location>
        <begin position="1"/>
        <end position="72"/>
    </location>
</feature>
<evidence type="ECO:0000256" key="1">
    <source>
        <dbReference type="SAM" id="MobiDB-lite"/>
    </source>
</evidence>
<feature type="compositionally biased region" description="Pro residues" evidence="1">
    <location>
        <begin position="273"/>
        <end position="283"/>
    </location>
</feature>
<feature type="compositionally biased region" description="Pro residues" evidence="1">
    <location>
        <begin position="189"/>
        <end position="199"/>
    </location>
</feature>
<feature type="compositionally biased region" description="Polar residues" evidence="1">
    <location>
        <begin position="35"/>
        <end position="45"/>
    </location>
</feature>
<feature type="compositionally biased region" description="Pro residues" evidence="1">
    <location>
        <begin position="18"/>
        <end position="27"/>
    </location>
</feature>
<comment type="caution">
    <text evidence="2">The sequence shown here is derived from an EMBL/GenBank/DDBJ whole genome shotgun (WGS) entry which is preliminary data.</text>
</comment>
<gene>
    <name evidence="2" type="ORF">ST47_g2249</name>
</gene>